<gene>
    <name evidence="1" type="ORF">RRF57_011845</name>
</gene>
<proteinExistence type="predicted"/>
<keyword evidence="2" id="KW-1185">Reference proteome</keyword>
<dbReference type="EMBL" id="JAWHQM010000063">
    <property type="protein sequence ID" value="KAK5636133.1"/>
    <property type="molecule type" value="Genomic_DNA"/>
</dbReference>
<evidence type="ECO:0000313" key="1">
    <source>
        <dbReference type="EMBL" id="KAK5636133.1"/>
    </source>
</evidence>
<organism evidence="1 2">
    <name type="scientific">Xylaria bambusicola</name>
    <dbReference type="NCBI Taxonomy" id="326684"/>
    <lineage>
        <taxon>Eukaryota</taxon>
        <taxon>Fungi</taxon>
        <taxon>Dikarya</taxon>
        <taxon>Ascomycota</taxon>
        <taxon>Pezizomycotina</taxon>
        <taxon>Sordariomycetes</taxon>
        <taxon>Xylariomycetidae</taxon>
        <taxon>Xylariales</taxon>
        <taxon>Xylariaceae</taxon>
        <taxon>Xylaria</taxon>
    </lineage>
</organism>
<name>A0AAN7UVJ5_9PEZI</name>
<evidence type="ECO:0000313" key="2">
    <source>
        <dbReference type="Proteomes" id="UP001305414"/>
    </source>
</evidence>
<reference evidence="1 2" key="1">
    <citation type="submission" date="2023-10" db="EMBL/GenBank/DDBJ databases">
        <title>Draft genome sequence of Xylaria bambusicola isolate GMP-LS, the root and basal stem rot pathogen of sugarcane in Indonesia.</title>
        <authorList>
            <person name="Selvaraj P."/>
            <person name="Muralishankar V."/>
            <person name="Muruganantham S."/>
            <person name="Sp S."/>
            <person name="Haryani S."/>
            <person name="Lau K.J.X."/>
            <person name="Naqvi N.I."/>
        </authorList>
    </citation>
    <scope>NUCLEOTIDE SEQUENCE [LARGE SCALE GENOMIC DNA]</scope>
    <source>
        <strain evidence="1">GMP-LS</strain>
    </source>
</reference>
<dbReference type="AlphaFoldDB" id="A0AAN7UVJ5"/>
<accession>A0AAN7UVJ5</accession>
<comment type="caution">
    <text evidence="1">The sequence shown here is derived from an EMBL/GenBank/DDBJ whole genome shotgun (WGS) entry which is preliminary data.</text>
</comment>
<sequence>MARIVAIWGCNVLTHYDTTPMLTVSTVSAKWRVPHISHFAHFAHFAIMYGEYHDLVAPSVNVEAARGQLIQQYQDEQESGGLAPHHYESCLC</sequence>
<dbReference type="Proteomes" id="UP001305414">
    <property type="component" value="Unassembled WGS sequence"/>
</dbReference>
<protein>
    <submittedName>
        <fullName evidence="1">Uncharacterized protein</fullName>
    </submittedName>
</protein>